<dbReference type="CDD" id="cd10548">
    <property type="entry name" value="cupin_CDO"/>
    <property type="match status" value="1"/>
</dbReference>
<dbReference type="RefSeq" id="WP_179814778.1">
    <property type="nucleotide sequence ID" value="NZ_JACBZD010000001.1"/>
</dbReference>
<keyword evidence="8" id="KW-1185">Reference proteome</keyword>
<dbReference type="InterPro" id="IPR011051">
    <property type="entry name" value="RmlC_Cupin_sf"/>
</dbReference>
<dbReference type="GO" id="GO:0008198">
    <property type="term" value="F:ferrous iron binding"/>
    <property type="evidence" value="ECO:0007669"/>
    <property type="project" value="TreeGrafter"/>
</dbReference>
<sequence>MHPSQLSDISIAGDPLALADRAVPRGEHPGTLADLAAVAERLAAEPERWLPLLRFDPLTRWYTRLEAGPRHEAWLLSWLPGQGSGRHDHGASTGVFTVVQGVLTEYTGAPAGPAARAGRDAGRRLAPGRLRVAAPGTVHEVLNSELLPAASIHVYGPRLTEMNPHASLAGDRARTGTGAAFGVRDGARTRSAGAAAVPGRAAGAVGTC</sequence>
<evidence type="ECO:0000313" key="7">
    <source>
        <dbReference type="EMBL" id="NYI06152.1"/>
    </source>
</evidence>
<dbReference type="GO" id="GO:0016702">
    <property type="term" value="F:oxidoreductase activity, acting on single donors with incorporation of molecular oxygen, incorporation of two atoms of oxygen"/>
    <property type="evidence" value="ECO:0007669"/>
    <property type="project" value="InterPro"/>
</dbReference>
<reference evidence="7 8" key="1">
    <citation type="submission" date="2020-07" db="EMBL/GenBank/DDBJ databases">
        <title>Sequencing the genomes of 1000 actinobacteria strains.</title>
        <authorList>
            <person name="Klenk H.-P."/>
        </authorList>
    </citation>
    <scope>NUCLEOTIDE SEQUENCE [LARGE SCALE GENOMIC DNA]</scope>
    <source>
        <strain evidence="7 8">DSM 42178</strain>
    </source>
</reference>
<accession>A0A853A6Q1</accession>
<evidence type="ECO:0000313" key="8">
    <source>
        <dbReference type="Proteomes" id="UP000567795"/>
    </source>
</evidence>
<evidence type="ECO:0000256" key="3">
    <source>
        <dbReference type="ARBA" id="ARBA00022964"/>
    </source>
</evidence>
<protein>
    <submittedName>
        <fullName evidence="7">Putative metal-dependent enzyme (Double-stranded beta helix superfamily)</fullName>
    </submittedName>
</protein>
<dbReference type="Proteomes" id="UP000567795">
    <property type="component" value="Unassembled WGS sequence"/>
</dbReference>
<comment type="caution">
    <text evidence="7">The sequence shown here is derived from an EMBL/GenBank/DDBJ whole genome shotgun (WGS) entry which is preliminary data.</text>
</comment>
<keyword evidence="3" id="KW-0223">Dioxygenase</keyword>
<gene>
    <name evidence="7" type="ORF">FHU37_003095</name>
</gene>
<feature type="binding site" evidence="6">
    <location>
        <position position="87"/>
    </location>
    <ligand>
        <name>Fe cation</name>
        <dbReference type="ChEBI" id="CHEBI:24875"/>
        <note>catalytic</note>
    </ligand>
</feature>
<evidence type="ECO:0000256" key="5">
    <source>
        <dbReference type="ARBA" id="ARBA00023004"/>
    </source>
</evidence>
<evidence type="ECO:0000256" key="4">
    <source>
        <dbReference type="ARBA" id="ARBA00023002"/>
    </source>
</evidence>
<proteinExistence type="inferred from homology"/>
<comment type="similarity">
    <text evidence="1">Belongs to the cysteine dioxygenase family.</text>
</comment>
<dbReference type="EMBL" id="JACBZD010000001">
    <property type="protein sequence ID" value="NYI06152.1"/>
    <property type="molecule type" value="Genomic_DNA"/>
</dbReference>
<evidence type="ECO:0000256" key="1">
    <source>
        <dbReference type="ARBA" id="ARBA00006622"/>
    </source>
</evidence>
<dbReference type="PANTHER" id="PTHR12918">
    <property type="entry name" value="CYSTEINE DIOXYGENASE"/>
    <property type="match status" value="1"/>
</dbReference>
<keyword evidence="5 6" id="KW-0408">Iron</keyword>
<dbReference type="InterPro" id="IPR010300">
    <property type="entry name" value="CDO_1"/>
</dbReference>
<dbReference type="SUPFAM" id="SSF51182">
    <property type="entry name" value="RmlC-like cupins"/>
    <property type="match status" value="1"/>
</dbReference>
<evidence type="ECO:0000256" key="6">
    <source>
        <dbReference type="PIRSR" id="PIRSR610300-51"/>
    </source>
</evidence>
<evidence type="ECO:0000256" key="2">
    <source>
        <dbReference type="ARBA" id="ARBA00022723"/>
    </source>
</evidence>
<dbReference type="AlphaFoldDB" id="A0A853A6Q1"/>
<keyword evidence="2 6" id="KW-0479">Metal-binding</keyword>
<feature type="binding site" evidence="6">
    <location>
        <position position="89"/>
    </location>
    <ligand>
        <name>Fe cation</name>
        <dbReference type="ChEBI" id="CHEBI:24875"/>
        <note>catalytic</note>
    </ligand>
</feature>
<dbReference type="InterPro" id="IPR014710">
    <property type="entry name" value="RmlC-like_jellyroll"/>
</dbReference>
<feature type="binding site" evidence="6">
    <location>
        <position position="139"/>
    </location>
    <ligand>
        <name>Fe cation</name>
        <dbReference type="ChEBI" id="CHEBI:24875"/>
        <note>catalytic</note>
    </ligand>
</feature>
<keyword evidence="4" id="KW-0560">Oxidoreductase</keyword>
<dbReference type="Pfam" id="PF05995">
    <property type="entry name" value="CDO_I"/>
    <property type="match status" value="1"/>
</dbReference>
<organism evidence="7 8">
    <name type="scientific">Allostreptomyces psammosilenae</name>
    <dbReference type="NCBI Taxonomy" id="1892865"/>
    <lineage>
        <taxon>Bacteria</taxon>
        <taxon>Bacillati</taxon>
        <taxon>Actinomycetota</taxon>
        <taxon>Actinomycetes</taxon>
        <taxon>Kitasatosporales</taxon>
        <taxon>Streptomycetaceae</taxon>
        <taxon>Allostreptomyces</taxon>
    </lineage>
</organism>
<dbReference type="Gene3D" id="2.60.120.10">
    <property type="entry name" value="Jelly Rolls"/>
    <property type="match status" value="1"/>
</dbReference>
<name>A0A853A6Q1_9ACTN</name>
<dbReference type="PANTHER" id="PTHR12918:SF1">
    <property type="entry name" value="CYSTEINE DIOXYGENASE TYPE 1"/>
    <property type="match status" value="1"/>
</dbReference>